<feature type="transmembrane region" description="Helical" evidence="1">
    <location>
        <begin position="175"/>
        <end position="201"/>
    </location>
</feature>
<dbReference type="Proteomes" id="UP000282656">
    <property type="component" value="Unassembled WGS sequence"/>
</dbReference>
<evidence type="ECO:0000313" key="3">
    <source>
        <dbReference type="Proteomes" id="UP000282656"/>
    </source>
</evidence>
<feature type="transmembrane region" description="Helical" evidence="1">
    <location>
        <begin position="129"/>
        <end position="146"/>
    </location>
</feature>
<evidence type="ECO:0000256" key="1">
    <source>
        <dbReference type="SAM" id="Phobius"/>
    </source>
</evidence>
<reference evidence="3" key="1">
    <citation type="submission" date="2018-09" db="EMBL/GenBank/DDBJ databases">
        <authorList>
            <person name="Livingstone P.G."/>
            <person name="Whitworth D.E."/>
        </authorList>
    </citation>
    <scope>NUCLEOTIDE SEQUENCE [LARGE SCALE GENOMIC DNA]</scope>
    <source>
        <strain evidence="3">AB047A</strain>
    </source>
</reference>
<comment type="caution">
    <text evidence="2">The sequence shown here is derived from an EMBL/GenBank/DDBJ whole genome shotgun (WGS) entry which is preliminary data.</text>
</comment>
<dbReference type="RefSeq" id="WP_121769261.1">
    <property type="nucleotide sequence ID" value="NZ_RAWM01000011.1"/>
</dbReference>
<keyword evidence="1" id="KW-1133">Transmembrane helix</keyword>
<proteinExistence type="predicted"/>
<keyword evidence="1" id="KW-0812">Transmembrane</keyword>
<sequence>MTLSPEPSALRRFAARLLLPLTFAIWGVVCAVPMWAKNARYCFWHYDMGIYTQALARLSFQDPNPWLSARQVFIFNDHFDPVLWLARPLVMGLTPSQAAVVAECLAVLLSTAPILWLHHRKLLDRGATFLLCALLLLNSGVQSAMAYPVHPTTWAVFPWTLLAVAYCLRRPGWMLFALALLFSCKEEFPFAGVMLAGGLAWRGERRAALAVGVLTVAWLAFVFAGRPALMGPVVDYGGRLLPKPGQPLTAFLSERLTPRHLSNAGSMLLIFVPLALWAWREKWRPDAVWLSVLLPMLGIRFLGMAWRDHYGAPLLAAAAMVPLPLLLKRRPPVWVLAGTALLLLTTNESVLRRTWRAMAEPESFPAYCPDTPQRLASVGQGVKTLLENPEGRVLLSGNLVAPLAARDEIYAVDGPQPPGTLRYAWVLVEKPGGNTIPTSPERMEELIARWRKAPDTRILIDDAHVFFAQGDFSLETGGAMSAGGEAVSEPR</sequence>
<name>A0A3A8R475_9BACT</name>
<dbReference type="OrthoDB" id="5379474at2"/>
<feature type="transmembrane region" description="Helical" evidence="1">
    <location>
        <begin position="333"/>
        <end position="351"/>
    </location>
</feature>
<dbReference type="EMBL" id="RAWM01000011">
    <property type="protein sequence ID" value="RKH72002.1"/>
    <property type="molecule type" value="Genomic_DNA"/>
</dbReference>
<feature type="transmembrane region" description="Helical" evidence="1">
    <location>
        <begin position="286"/>
        <end position="303"/>
    </location>
</feature>
<keyword evidence="3" id="KW-1185">Reference proteome</keyword>
<protein>
    <submittedName>
        <fullName evidence="2">DUF2079 domain-containing protein</fullName>
    </submittedName>
</protein>
<gene>
    <name evidence="2" type="ORF">D7X96_06530</name>
</gene>
<feature type="transmembrane region" description="Helical" evidence="1">
    <location>
        <begin position="17"/>
        <end position="36"/>
    </location>
</feature>
<keyword evidence="1" id="KW-0472">Membrane</keyword>
<feature type="transmembrane region" description="Helical" evidence="1">
    <location>
        <begin position="261"/>
        <end position="280"/>
    </location>
</feature>
<accession>A0A3A8R475</accession>
<dbReference type="AlphaFoldDB" id="A0A3A8R475"/>
<evidence type="ECO:0000313" key="2">
    <source>
        <dbReference type="EMBL" id="RKH72002.1"/>
    </source>
</evidence>
<organism evidence="2 3">
    <name type="scientific">Corallococcus interemptor</name>
    <dbReference type="NCBI Taxonomy" id="2316720"/>
    <lineage>
        <taxon>Bacteria</taxon>
        <taxon>Pseudomonadati</taxon>
        <taxon>Myxococcota</taxon>
        <taxon>Myxococcia</taxon>
        <taxon>Myxococcales</taxon>
        <taxon>Cystobacterineae</taxon>
        <taxon>Myxococcaceae</taxon>
        <taxon>Corallococcus</taxon>
    </lineage>
</organism>
<feature type="transmembrane region" description="Helical" evidence="1">
    <location>
        <begin position="98"/>
        <end position="117"/>
    </location>
</feature>
<feature type="transmembrane region" description="Helical" evidence="1">
    <location>
        <begin position="207"/>
        <end position="224"/>
    </location>
</feature>